<accession>A0AAE0FSL1</accession>
<dbReference type="PROSITE" id="PS00018">
    <property type="entry name" value="EF_HAND_1"/>
    <property type="match status" value="1"/>
</dbReference>
<feature type="transmembrane region" description="Helical" evidence="2">
    <location>
        <begin position="219"/>
        <end position="243"/>
    </location>
</feature>
<feature type="transmembrane region" description="Helical" evidence="2">
    <location>
        <begin position="91"/>
        <end position="110"/>
    </location>
</feature>
<feature type="transmembrane region" description="Helical" evidence="2">
    <location>
        <begin position="151"/>
        <end position="171"/>
    </location>
</feature>
<keyword evidence="2" id="KW-1133">Transmembrane helix</keyword>
<evidence type="ECO:0000259" key="3">
    <source>
        <dbReference type="PROSITE" id="PS50222"/>
    </source>
</evidence>
<dbReference type="SUPFAM" id="SSF47473">
    <property type="entry name" value="EF-hand"/>
    <property type="match status" value="1"/>
</dbReference>
<dbReference type="Gene3D" id="1.10.238.10">
    <property type="entry name" value="EF-hand"/>
    <property type="match status" value="1"/>
</dbReference>
<dbReference type="InterPro" id="IPR018247">
    <property type="entry name" value="EF_Hand_1_Ca_BS"/>
</dbReference>
<evidence type="ECO:0000313" key="5">
    <source>
        <dbReference type="Proteomes" id="UP001190700"/>
    </source>
</evidence>
<keyword evidence="2" id="KW-0472">Membrane</keyword>
<dbReference type="AlphaFoldDB" id="A0AAE0FSL1"/>
<dbReference type="EMBL" id="LGRX02014277">
    <property type="protein sequence ID" value="KAK3264908.1"/>
    <property type="molecule type" value="Genomic_DNA"/>
</dbReference>
<dbReference type="Proteomes" id="UP001190700">
    <property type="component" value="Unassembled WGS sequence"/>
</dbReference>
<name>A0AAE0FSL1_9CHLO</name>
<keyword evidence="5" id="KW-1185">Reference proteome</keyword>
<dbReference type="GO" id="GO:0005509">
    <property type="term" value="F:calcium ion binding"/>
    <property type="evidence" value="ECO:0007669"/>
    <property type="project" value="InterPro"/>
</dbReference>
<feature type="transmembrane region" description="Helical" evidence="2">
    <location>
        <begin position="263"/>
        <end position="288"/>
    </location>
</feature>
<keyword evidence="1" id="KW-0106">Calcium</keyword>
<keyword evidence="2" id="KW-0812">Transmembrane</keyword>
<gene>
    <name evidence="4" type="ORF">CYMTET_26376</name>
</gene>
<evidence type="ECO:0000313" key="4">
    <source>
        <dbReference type="EMBL" id="KAK3264908.1"/>
    </source>
</evidence>
<dbReference type="PROSITE" id="PS50222">
    <property type="entry name" value="EF_HAND_2"/>
    <property type="match status" value="1"/>
</dbReference>
<evidence type="ECO:0000256" key="1">
    <source>
        <dbReference type="ARBA" id="ARBA00022837"/>
    </source>
</evidence>
<sequence>MNVNELGVFFIGTGLSHFHVQSLIQAMDADGDGEVSFGEFISYMARALQTLLTSQDEEHTEETQDAGWAFHALQSLVLTQQTHDTFSFKKFFWTIIACTPFGLLLNVALYHCGPLSLHKTVPGMPAGSWRHGNCRFNTSEQEGHNVSYLEIWTPLFLYMFLTLRLAIISAYQPPGATAKEQEENLESRLPFVYKTKEGTIFRVIDAIARERAERFFYQMGGYIFPIAVAIVRASTPTLFRLYVFLGSEVMTGRGWLDLTWAEFMHASTGCAVWWNQVMVWAAILGSLFSGDRLMYLTLSVSRSDILRYQRLQVAGGTAGQDVLMAGMTGGQGVLMAWLTGGKGVLMAGVASGGGQGVLMAGWLAGGAC</sequence>
<feature type="domain" description="EF-hand" evidence="3">
    <location>
        <begin position="15"/>
        <end position="50"/>
    </location>
</feature>
<evidence type="ECO:0000256" key="2">
    <source>
        <dbReference type="SAM" id="Phobius"/>
    </source>
</evidence>
<reference evidence="4 5" key="1">
    <citation type="journal article" date="2015" name="Genome Biol. Evol.">
        <title>Comparative Genomics of a Bacterivorous Green Alga Reveals Evolutionary Causalities and Consequences of Phago-Mixotrophic Mode of Nutrition.</title>
        <authorList>
            <person name="Burns J.A."/>
            <person name="Paasch A."/>
            <person name="Narechania A."/>
            <person name="Kim E."/>
        </authorList>
    </citation>
    <scope>NUCLEOTIDE SEQUENCE [LARGE SCALE GENOMIC DNA]</scope>
    <source>
        <strain evidence="4 5">PLY_AMNH</strain>
    </source>
</reference>
<dbReference type="InterPro" id="IPR002048">
    <property type="entry name" value="EF_hand_dom"/>
</dbReference>
<protein>
    <recommendedName>
        <fullName evidence="3">EF-hand domain-containing protein</fullName>
    </recommendedName>
</protein>
<dbReference type="SMART" id="SM00054">
    <property type="entry name" value="EFh"/>
    <property type="match status" value="1"/>
</dbReference>
<organism evidence="4 5">
    <name type="scientific">Cymbomonas tetramitiformis</name>
    <dbReference type="NCBI Taxonomy" id="36881"/>
    <lineage>
        <taxon>Eukaryota</taxon>
        <taxon>Viridiplantae</taxon>
        <taxon>Chlorophyta</taxon>
        <taxon>Pyramimonadophyceae</taxon>
        <taxon>Pyramimonadales</taxon>
        <taxon>Pyramimonadaceae</taxon>
        <taxon>Cymbomonas</taxon>
    </lineage>
</organism>
<proteinExistence type="predicted"/>
<comment type="caution">
    <text evidence="4">The sequence shown here is derived from an EMBL/GenBank/DDBJ whole genome shotgun (WGS) entry which is preliminary data.</text>
</comment>
<dbReference type="InterPro" id="IPR011992">
    <property type="entry name" value="EF-hand-dom_pair"/>
</dbReference>